<evidence type="ECO:0000313" key="2">
    <source>
        <dbReference type="Proteomes" id="UP000664534"/>
    </source>
</evidence>
<organism evidence="1 2">
    <name type="scientific">Imshaugia aleurites</name>
    <dbReference type="NCBI Taxonomy" id="172621"/>
    <lineage>
        <taxon>Eukaryota</taxon>
        <taxon>Fungi</taxon>
        <taxon>Dikarya</taxon>
        <taxon>Ascomycota</taxon>
        <taxon>Pezizomycotina</taxon>
        <taxon>Lecanoromycetes</taxon>
        <taxon>OSLEUM clade</taxon>
        <taxon>Lecanoromycetidae</taxon>
        <taxon>Lecanorales</taxon>
        <taxon>Lecanorineae</taxon>
        <taxon>Parmeliaceae</taxon>
        <taxon>Imshaugia</taxon>
    </lineage>
</organism>
<name>A0A8H3FQT8_9LECA</name>
<proteinExistence type="predicted"/>
<comment type="caution">
    <text evidence="1">The sequence shown here is derived from an EMBL/GenBank/DDBJ whole genome shotgun (WGS) entry which is preliminary data.</text>
</comment>
<dbReference type="Proteomes" id="UP000664534">
    <property type="component" value="Unassembled WGS sequence"/>
</dbReference>
<reference evidence="1" key="1">
    <citation type="submission" date="2021-03" db="EMBL/GenBank/DDBJ databases">
        <authorList>
            <person name="Tagirdzhanova G."/>
        </authorList>
    </citation>
    <scope>NUCLEOTIDE SEQUENCE</scope>
</reference>
<evidence type="ECO:0008006" key="3">
    <source>
        <dbReference type="Google" id="ProtNLM"/>
    </source>
</evidence>
<accession>A0A8H3FQT8</accession>
<dbReference type="AlphaFoldDB" id="A0A8H3FQT8"/>
<sequence length="468" mass="53451">MAILTNLPNELLLLIIADVSPMFLDVFLLSCKRIYRLGADAAREHRLVKNSLTCLSPCDLLKRVLSDASTALYPTSIELESRCRAFYWHATVPPFDAQLFKELFKNSYEPYDPYRRQDVAVPLLFTLLINLRKMRITVGYSPWLIEIVAKLVEANHEPSFPIQEPLALGRLTEVVIRPCSSRNLFLLEEKDPAKGVMKLSSLFAMMPRMRKLKVFVRDHYPYISTSPHHFGGVTELSVSGFVDSTFLEDLIGRTWSLEKFTYHHKFRGTTPPQATFAPRRVAQFVEQMSGDTLLYLDLIVRSYGHNGSKPKRLRQYHKDLFIGSLQGLTVLKTLRASIDLFTTRHRKGRRNKRTVQSLMSILPPSLETLVLDEGLEVWKADTMDILFEGIAEWKELEMANLKLVNVARCPDLEEMLSSPTQVECQMAGVKLGYSTDCGATEECNGIFEDCGDWETRPWIKESVCCEMI</sequence>
<gene>
    <name evidence="1" type="ORF">IMSHALPRED_007822</name>
</gene>
<protein>
    <recommendedName>
        <fullName evidence="3">F-box domain-containing protein</fullName>
    </recommendedName>
</protein>
<keyword evidence="2" id="KW-1185">Reference proteome</keyword>
<dbReference type="OrthoDB" id="5421601at2759"/>
<evidence type="ECO:0000313" key="1">
    <source>
        <dbReference type="EMBL" id="CAF9929133.1"/>
    </source>
</evidence>
<dbReference type="EMBL" id="CAJPDT010000052">
    <property type="protein sequence ID" value="CAF9929133.1"/>
    <property type="molecule type" value="Genomic_DNA"/>
</dbReference>